<dbReference type="EMBL" id="LGRN01000030">
    <property type="protein sequence ID" value="OJD18605.1"/>
    <property type="molecule type" value="Genomic_DNA"/>
</dbReference>
<keyword evidence="2" id="KW-1185">Reference proteome</keyword>
<reference evidence="1 2" key="1">
    <citation type="submission" date="2015-07" db="EMBL/GenBank/DDBJ databases">
        <title>Emmonsia species relationships and genome sequence.</title>
        <authorList>
            <consortium name="The Broad Institute Genomics Platform"/>
            <person name="Cuomo C.A."/>
            <person name="Munoz J.F."/>
            <person name="Imamovic A."/>
            <person name="Priest M.E."/>
            <person name="Young S."/>
            <person name="Clay O.K."/>
            <person name="McEwen J.G."/>
        </authorList>
    </citation>
    <scope>NUCLEOTIDE SEQUENCE [LARGE SCALE GENOMIC DNA]</scope>
    <source>
        <strain evidence="1 2">UAMH 9510</strain>
    </source>
</reference>
<protein>
    <submittedName>
        <fullName evidence="1">Uncharacterized protein</fullName>
    </submittedName>
</protein>
<dbReference type="VEuPathDB" id="FungiDB:AJ78_01376"/>
<evidence type="ECO:0000313" key="1">
    <source>
        <dbReference type="EMBL" id="OJD18605.1"/>
    </source>
</evidence>
<dbReference type="CDD" id="cd06661">
    <property type="entry name" value="GGCT_like"/>
    <property type="match status" value="1"/>
</dbReference>
<dbReference type="STRING" id="1447872.A0A1J9QTK2"/>
<dbReference type="InterPro" id="IPR013024">
    <property type="entry name" value="GGCT-like"/>
</dbReference>
<dbReference type="Gene3D" id="3.10.490.10">
    <property type="entry name" value="Gamma-glutamyl cyclotransferase-like"/>
    <property type="match status" value="1"/>
</dbReference>
<proteinExistence type="predicted"/>
<name>A0A1J9QTK2_9EURO</name>
<dbReference type="AlphaFoldDB" id="A0A1J9QTK2"/>
<organism evidence="1 2">
    <name type="scientific">Emergomyces pasteurianus Ep9510</name>
    <dbReference type="NCBI Taxonomy" id="1447872"/>
    <lineage>
        <taxon>Eukaryota</taxon>
        <taxon>Fungi</taxon>
        <taxon>Dikarya</taxon>
        <taxon>Ascomycota</taxon>
        <taxon>Pezizomycotina</taxon>
        <taxon>Eurotiomycetes</taxon>
        <taxon>Eurotiomycetidae</taxon>
        <taxon>Onygenales</taxon>
        <taxon>Ajellomycetaceae</taxon>
        <taxon>Emergomyces</taxon>
    </lineage>
</organism>
<comment type="caution">
    <text evidence="1">The sequence shown here is derived from an EMBL/GenBank/DDBJ whole genome shotgun (WGS) entry which is preliminary data.</text>
</comment>
<dbReference type="OrthoDB" id="3262926at2759"/>
<gene>
    <name evidence="1" type="ORF">AJ78_01376</name>
</gene>
<sequence>MAREERVGDGYLPVGSMNRAEEHSTSSICYAPADWYSADWQNTGPKTGWYFFYGALANENELAAIIGDEQSFVLHPAKVLGYKLMLWGVHLALTDGPSAAEVQGAAFRVESPLHARKLKGYMPEVLKVESCRIHFKNENEHAEVVDGFAFIWDGTMSGLRNIPTE</sequence>
<dbReference type="Proteomes" id="UP000182235">
    <property type="component" value="Unassembled WGS sequence"/>
</dbReference>
<evidence type="ECO:0000313" key="2">
    <source>
        <dbReference type="Proteomes" id="UP000182235"/>
    </source>
</evidence>
<accession>A0A1J9QTK2</accession>